<reference evidence="2 3" key="1">
    <citation type="submission" date="2020-06" db="EMBL/GenBank/DDBJ databases">
        <title>The yeast mating-type switching endonuclease HO is a domesticated member of an unorthodox homing genetic element family.</title>
        <authorList>
            <person name="Coughlan A.Y."/>
            <person name="Lombardi L."/>
            <person name="Braun-Galleani S."/>
            <person name="Martos A.R."/>
            <person name="Galeote V."/>
            <person name="Bigey F."/>
            <person name="Dequin S."/>
            <person name="Byrne K.P."/>
            <person name="Wolfe K.H."/>
        </authorList>
    </citation>
    <scope>NUCLEOTIDE SEQUENCE [LARGE SCALE GENOMIC DNA]</scope>
    <source>
        <strain evidence="2 3">CBS2947</strain>
    </source>
</reference>
<protein>
    <submittedName>
        <fullName evidence="2">Uncharacterized protein</fullName>
    </submittedName>
</protein>
<feature type="region of interest" description="Disordered" evidence="1">
    <location>
        <begin position="276"/>
        <end position="303"/>
    </location>
</feature>
<sequence>MRAPPPPRRSRSRFVALCVVRLRQLISGHRLKKRWHLHKLHEFQRKGIICLSPGSGIRAEDMINVPSALQPRKMRQKPLLIAAFPKGCSRSPRVRVLQRNRLSRLMISKRKYKLKPFEVKGLHNPEEDGTATHRCAQTVGSIKKLAARDADVRVIFHEANVIKCSNLIVPSEADQCSPELFEFAPNRSIRIHDYPSLRRKPTPELDQNLETVARSVGDLRISEETRNHRGREMSSLEPQSSLSQNNDQLYSKVIKMTEFADSPIISYSKLVRSPLKEKKNRQPVGFLPSRRKERSKQGIDHRM</sequence>
<evidence type="ECO:0000313" key="2">
    <source>
        <dbReference type="EMBL" id="QLQ81410.1"/>
    </source>
</evidence>
<accession>A0A7H9HVL1</accession>
<dbReference type="OrthoDB" id="4058291at2759"/>
<feature type="compositionally biased region" description="Polar residues" evidence="1">
    <location>
        <begin position="236"/>
        <end position="245"/>
    </location>
</feature>
<dbReference type="EMBL" id="CP059272">
    <property type="protein sequence ID" value="QLQ81410.1"/>
    <property type="molecule type" value="Genomic_DNA"/>
</dbReference>
<dbReference type="AlphaFoldDB" id="A0A7H9HVL1"/>
<dbReference type="Proteomes" id="UP000510647">
    <property type="component" value="Chromosome 6"/>
</dbReference>
<proteinExistence type="predicted"/>
<keyword evidence="3" id="KW-1185">Reference proteome</keyword>
<name>A0A7H9HVL1_9SACH</name>
<feature type="compositionally biased region" description="Basic and acidic residues" evidence="1">
    <location>
        <begin position="220"/>
        <end position="234"/>
    </location>
</feature>
<gene>
    <name evidence="2" type="ORF">HG537_0F01710</name>
</gene>
<feature type="region of interest" description="Disordered" evidence="1">
    <location>
        <begin position="220"/>
        <end position="245"/>
    </location>
</feature>
<organism evidence="2 3">
    <name type="scientific">Torulaspora globosa</name>
    <dbReference type="NCBI Taxonomy" id="48254"/>
    <lineage>
        <taxon>Eukaryota</taxon>
        <taxon>Fungi</taxon>
        <taxon>Dikarya</taxon>
        <taxon>Ascomycota</taxon>
        <taxon>Saccharomycotina</taxon>
        <taxon>Saccharomycetes</taxon>
        <taxon>Saccharomycetales</taxon>
        <taxon>Saccharomycetaceae</taxon>
        <taxon>Torulaspora</taxon>
    </lineage>
</organism>
<evidence type="ECO:0000313" key="3">
    <source>
        <dbReference type="Proteomes" id="UP000510647"/>
    </source>
</evidence>
<evidence type="ECO:0000256" key="1">
    <source>
        <dbReference type="SAM" id="MobiDB-lite"/>
    </source>
</evidence>